<sequence length="64" mass="7212">DWSDIVSSNDVCTEREAKNFGPSLIIIVLVSLKIKERCDPLTPAFIVLLECWIFFPVLGGRYSP</sequence>
<dbReference type="Proteomes" id="UP001054945">
    <property type="component" value="Unassembled WGS sequence"/>
</dbReference>
<name>A0AAV4NKR9_CAEEX</name>
<keyword evidence="1" id="KW-1133">Transmembrane helix</keyword>
<keyword evidence="1" id="KW-0472">Membrane</keyword>
<organism evidence="2 3">
    <name type="scientific">Caerostris extrusa</name>
    <name type="common">Bark spider</name>
    <name type="synonym">Caerostris bankana</name>
    <dbReference type="NCBI Taxonomy" id="172846"/>
    <lineage>
        <taxon>Eukaryota</taxon>
        <taxon>Metazoa</taxon>
        <taxon>Ecdysozoa</taxon>
        <taxon>Arthropoda</taxon>
        <taxon>Chelicerata</taxon>
        <taxon>Arachnida</taxon>
        <taxon>Araneae</taxon>
        <taxon>Araneomorphae</taxon>
        <taxon>Entelegynae</taxon>
        <taxon>Araneoidea</taxon>
        <taxon>Araneidae</taxon>
        <taxon>Caerostris</taxon>
    </lineage>
</organism>
<proteinExistence type="predicted"/>
<comment type="caution">
    <text evidence="2">The sequence shown here is derived from an EMBL/GenBank/DDBJ whole genome shotgun (WGS) entry which is preliminary data.</text>
</comment>
<protein>
    <submittedName>
        <fullName evidence="2">Uncharacterized protein</fullName>
    </submittedName>
</protein>
<keyword evidence="3" id="KW-1185">Reference proteome</keyword>
<reference evidence="2 3" key="1">
    <citation type="submission" date="2021-06" db="EMBL/GenBank/DDBJ databases">
        <title>Caerostris extrusa draft genome.</title>
        <authorList>
            <person name="Kono N."/>
            <person name="Arakawa K."/>
        </authorList>
    </citation>
    <scope>NUCLEOTIDE SEQUENCE [LARGE SCALE GENOMIC DNA]</scope>
</reference>
<accession>A0AAV4NKR9</accession>
<gene>
    <name evidence="2" type="ORF">CEXT_442381</name>
</gene>
<feature type="non-terminal residue" evidence="2">
    <location>
        <position position="1"/>
    </location>
</feature>
<dbReference type="AlphaFoldDB" id="A0AAV4NKR9"/>
<keyword evidence="1" id="KW-0812">Transmembrane</keyword>
<feature type="transmembrane region" description="Helical" evidence="1">
    <location>
        <begin position="41"/>
        <end position="59"/>
    </location>
</feature>
<evidence type="ECO:0000313" key="2">
    <source>
        <dbReference type="EMBL" id="GIX85397.1"/>
    </source>
</evidence>
<dbReference type="EMBL" id="BPLR01021059">
    <property type="protein sequence ID" value="GIX85397.1"/>
    <property type="molecule type" value="Genomic_DNA"/>
</dbReference>
<evidence type="ECO:0000313" key="3">
    <source>
        <dbReference type="Proteomes" id="UP001054945"/>
    </source>
</evidence>
<evidence type="ECO:0000256" key="1">
    <source>
        <dbReference type="SAM" id="Phobius"/>
    </source>
</evidence>